<dbReference type="Gene3D" id="3.40.50.150">
    <property type="entry name" value="Vaccinia Virus protein VP39"/>
    <property type="match status" value="1"/>
</dbReference>
<dbReference type="EC" id="2.1.1.6" evidence="1"/>
<reference evidence="7 8" key="1">
    <citation type="journal article" date="2016" name="Genome Biol. Evol.">
        <title>Divergent and convergent evolution of fungal pathogenicity.</title>
        <authorList>
            <person name="Shang Y."/>
            <person name="Xiao G."/>
            <person name="Zheng P."/>
            <person name="Cen K."/>
            <person name="Zhan S."/>
            <person name="Wang C."/>
        </authorList>
    </citation>
    <scope>NUCLEOTIDE SEQUENCE [LARGE SCALE GENOMIC DNA]</scope>
    <source>
        <strain evidence="7 8">RCEF 3172</strain>
    </source>
</reference>
<dbReference type="Pfam" id="PF13578">
    <property type="entry name" value="Methyltransf_24"/>
    <property type="match status" value="1"/>
</dbReference>
<keyword evidence="2 7" id="KW-0489">Methyltransferase</keyword>
<proteinExistence type="inferred from homology"/>
<dbReference type="PANTHER" id="PTHR43836">
    <property type="entry name" value="CATECHOL O-METHYLTRANSFERASE 1-RELATED"/>
    <property type="match status" value="1"/>
</dbReference>
<protein>
    <recommendedName>
        <fullName evidence="1">catechol O-methyltransferase</fullName>
        <ecNumber evidence="1">2.1.1.6</ecNumber>
    </recommendedName>
</protein>
<keyword evidence="5" id="KW-0128">Catecholamine metabolism</keyword>
<name>A0A167FVL5_9HYPO</name>
<evidence type="ECO:0000256" key="5">
    <source>
        <dbReference type="ARBA" id="ARBA00022939"/>
    </source>
</evidence>
<dbReference type="AlphaFoldDB" id="A0A167FVL5"/>
<evidence type="ECO:0000313" key="7">
    <source>
        <dbReference type="EMBL" id="OAA45805.1"/>
    </source>
</evidence>
<dbReference type="OrthoDB" id="186626at2759"/>
<dbReference type="Proteomes" id="UP000076863">
    <property type="component" value="Unassembled WGS sequence"/>
</dbReference>
<evidence type="ECO:0000256" key="2">
    <source>
        <dbReference type="ARBA" id="ARBA00022603"/>
    </source>
</evidence>
<dbReference type="GO" id="GO:0032259">
    <property type="term" value="P:methylation"/>
    <property type="evidence" value="ECO:0007669"/>
    <property type="project" value="UniProtKB-KW"/>
</dbReference>
<gene>
    <name evidence="7" type="ORF">BBO_03446</name>
</gene>
<evidence type="ECO:0000256" key="6">
    <source>
        <dbReference type="ARBA" id="ARBA00023453"/>
    </source>
</evidence>
<keyword evidence="3 7" id="KW-0808">Transferase</keyword>
<evidence type="ECO:0000256" key="1">
    <source>
        <dbReference type="ARBA" id="ARBA00012880"/>
    </source>
</evidence>
<organism evidence="7 8">
    <name type="scientific">Beauveria brongniartii RCEF 3172</name>
    <dbReference type="NCBI Taxonomy" id="1081107"/>
    <lineage>
        <taxon>Eukaryota</taxon>
        <taxon>Fungi</taxon>
        <taxon>Dikarya</taxon>
        <taxon>Ascomycota</taxon>
        <taxon>Pezizomycotina</taxon>
        <taxon>Sordariomycetes</taxon>
        <taxon>Hypocreomycetidae</taxon>
        <taxon>Hypocreales</taxon>
        <taxon>Cordycipitaceae</taxon>
        <taxon>Beauveria</taxon>
        <taxon>Beauveria brongniartii</taxon>
    </lineage>
</organism>
<dbReference type="PROSITE" id="PS51682">
    <property type="entry name" value="SAM_OMT_I"/>
    <property type="match status" value="1"/>
</dbReference>
<dbReference type="EMBL" id="AZHA01000008">
    <property type="protein sequence ID" value="OAA45805.1"/>
    <property type="molecule type" value="Genomic_DNA"/>
</dbReference>
<evidence type="ECO:0000256" key="4">
    <source>
        <dbReference type="ARBA" id="ARBA00022691"/>
    </source>
</evidence>
<accession>A0A167FVL5</accession>
<evidence type="ECO:0000256" key="3">
    <source>
        <dbReference type="ARBA" id="ARBA00022679"/>
    </source>
</evidence>
<dbReference type="SUPFAM" id="SSF53335">
    <property type="entry name" value="S-adenosyl-L-methionine-dependent methyltransferases"/>
    <property type="match status" value="1"/>
</dbReference>
<dbReference type="GO" id="GO:0008171">
    <property type="term" value="F:O-methyltransferase activity"/>
    <property type="evidence" value="ECO:0007669"/>
    <property type="project" value="InterPro"/>
</dbReference>
<evidence type="ECO:0000313" key="8">
    <source>
        <dbReference type="Proteomes" id="UP000076863"/>
    </source>
</evidence>
<comment type="similarity">
    <text evidence="6">Belongs to the class I-like SAM-binding methyltransferase superfamily. Cation-dependent O-methyltransferase family.</text>
</comment>
<dbReference type="InterPro" id="IPR029063">
    <property type="entry name" value="SAM-dependent_MTases_sf"/>
</dbReference>
<sequence>MPPAASFDPSKAYAQQEEVYFNDGREAQLLDHVQSRPDIDKLRGSPQKVLAAIDEFGRQEKYLMNIGEDKGAIVTKVIRETQPKIMVELGGYVGYSAILFGDAARAAGAQAYICLERSAEFAGVARALIDLAGLASFVEIVVGPSSDSLRALHASGRLKERIDVLFLDHYKPAYLPDLQLCEQLGFVGRGAVIVADNVIKPGNPPYLAYVRSSVESKKRAAAAAAVADGDDDDGGGGAVRGNPELVYESELVQSFEPTGIPDGVEITICLG</sequence>
<dbReference type="GO" id="GO:0006584">
    <property type="term" value="P:catecholamine metabolic process"/>
    <property type="evidence" value="ECO:0007669"/>
    <property type="project" value="UniProtKB-KW"/>
</dbReference>
<comment type="caution">
    <text evidence="7">The sequence shown here is derived from an EMBL/GenBank/DDBJ whole genome shotgun (WGS) entry which is preliminary data.</text>
</comment>
<keyword evidence="4" id="KW-0949">S-adenosyl-L-methionine</keyword>
<keyword evidence="8" id="KW-1185">Reference proteome</keyword>
<dbReference type="InterPro" id="IPR002935">
    <property type="entry name" value="SAM_O-MeTrfase"/>
</dbReference>
<dbReference type="PANTHER" id="PTHR43836:SF2">
    <property type="entry name" value="CATECHOL O-METHYLTRANSFERASE 1-RELATED"/>
    <property type="match status" value="1"/>
</dbReference>